<feature type="domain" description="Ubiquitin-like protease family profile" evidence="4">
    <location>
        <begin position="1"/>
        <end position="122"/>
    </location>
</feature>
<evidence type="ECO:0000259" key="4">
    <source>
        <dbReference type="PROSITE" id="PS50600"/>
    </source>
</evidence>
<accession>A0AAF1B109</accession>
<dbReference type="Pfam" id="PF02902">
    <property type="entry name" value="Peptidase_C48"/>
    <property type="match status" value="1"/>
</dbReference>
<keyword evidence="6" id="KW-1185">Reference proteome</keyword>
<gene>
    <name evidence="5" type="ORF">DCAR_0519899</name>
</gene>
<dbReference type="Proteomes" id="UP000077755">
    <property type="component" value="Chromosome 5"/>
</dbReference>
<evidence type="ECO:0000256" key="2">
    <source>
        <dbReference type="ARBA" id="ARBA00022670"/>
    </source>
</evidence>
<dbReference type="PROSITE" id="PS50600">
    <property type="entry name" value="ULP_PROTEASE"/>
    <property type="match status" value="1"/>
</dbReference>
<proteinExistence type="inferred from homology"/>
<dbReference type="GO" id="GO:0006508">
    <property type="term" value="P:proteolysis"/>
    <property type="evidence" value="ECO:0007669"/>
    <property type="project" value="UniProtKB-KW"/>
</dbReference>
<keyword evidence="3" id="KW-0378">Hydrolase</keyword>
<protein>
    <recommendedName>
        <fullName evidence="4">Ubiquitin-like protease family profile domain-containing protein</fullName>
    </recommendedName>
</protein>
<dbReference type="InterPro" id="IPR038765">
    <property type="entry name" value="Papain-like_cys_pep_sf"/>
</dbReference>
<organism evidence="5 6">
    <name type="scientific">Daucus carota subsp. sativus</name>
    <name type="common">Carrot</name>
    <dbReference type="NCBI Taxonomy" id="79200"/>
    <lineage>
        <taxon>Eukaryota</taxon>
        <taxon>Viridiplantae</taxon>
        <taxon>Streptophyta</taxon>
        <taxon>Embryophyta</taxon>
        <taxon>Tracheophyta</taxon>
        <taxon>Spermatophyta</taxon>
        <taxon>Magnoliopsida</taxon>
        <taxon>eudicotyledons</taxon>
        <taxon>Gunneridae</taxon>
        <taxon>Pentapetalae</taxon>
        <taxon>asterids</taxon>
        <taxon>campanulids</taxon>
        <taxon>Apiales</taxon>
        <taxon>Apiaceae</taxon>
        <taxon>Apioideae</taxon>
        <taxon>Scandiceae</taxon>
        <taxon>Daucinae</taxon>
        <taxon>Daucus</taxon>
        <taxon>Daucus sect. Daucus</taxon>
    </lineage>
</organism>
<evidence type="ECO:0000313" key="5">
    <source>
        <dbReference type="EMBL" id="WOH00533.1"/>
    </source>
</evidence>
<keyword evidence="2" id="KW-0645">Protease</keyword>
<dbReference type="Gene3D" id="3.40.395.10">
    <property type="entry name" value="Adenoviral Proteinase, Chain A"/>
    <property type="match status" value="1"/>
</dbReference>
<dbReference type="SUPFAM" id="SSF54001">
    <property type="entry name" value="Cysteine proteinases"/>
    <property type="match status" value="1"/>
</dbReference>
<dbReference type="EMBL" id="CP093347">
    <property type="protein sequence ID" value="WOH00533.1"/>
    <property type="molecule type" value="Genomic_DNA"/>
</dbReference>
<dbReference type="AlphaFoldDB" id="A0AAF1B109"/>
<dbReference type="InterPro" id="IPR003653">
    <property type="entry name" value="Peptidase_C48_C"/>
</dbReference>
<evidence type="ECO:0000313" key="6">
    <source>
        <dbReference type="Proteomes" id="UP000077755"/>
    </source>
</evidence>
<dbReference type="GO" id="GO:0008234">
    <property type="term" value="F:cysteine-type peptidase activity"/>
    <property type="evidence" value="ECO:0007669"/>
    <property type="project" value="InterPro"/>
</dbReference>
<reference evidence="5" key="2">
    <citation type="submission" date="2022-03" db="EMBL/GenBank/DDBJ databases">
        <title>Draft title - Genomic analysis of global carrot germplasm unveils the trajectory of domestication and the origin of high carotenoid orange carrot.</title>
        <authorList>
            <person name="Iorizzo M."/>
            <person name="Ellison S."/>
            <person name="Senalik D."/>
            <person name="Macko-Podgorni A."/>
            <person name="Grzebelus D."/>
            <person name="Bostan H."/>
            <person name="Rolling W."/>
            <person name="Curaba J."/>
            <person name="Simon P."/>
        </authorList>
    </citation>
    <scope>NUCLEOTIDE SEQUENCE</scope>
    <source>
        <tissue evidence="5">Leaf</tissue>
    </source>
</reference>
<reference evidence="5" key="1">
    <citation type="journal article" date="2016" name="Nat. Genet.">
        <title>A high-quality carrot genome assembly provides new insights into carotenoid accumulation and asterid genome evolution.</title>
        <authorList>
            <person name="Iorizzo M."/>
            <person name="Ellison S."/>
            <person name="Senalik D."/>
            <person name="Zeng P."/>
            <person name="Satapoomin P."/>
            <person name="Huang J."/>
            <person name="Bowman M."/>
            <person name="Iovene M."/>
            <person name="Sanseverino W."/>
            <person name="Cavagnaro P."/>
            <person name="Yildiz M."/>
            <person name="Macko-Podgorni A."/>
            <person name="Moranska E."/>
            <person name="Grzebelus E."/>
            <person name="Grzebelus D."/>
            <person name="Ashrafi H."/>
            <person name="Zheng Z."/>
            <person name="Cheng S."/>
            <person name="Spooner D."/>
            <person name="Van Deynze A."/>
            <person name="Simon P."/>
        </authorList>
    </citation>
    <scope>NUCLEOTIDE SEQUENCE</scope>
    <source>
        <tissue evidence="5">Leaf</tissue>
    </source>
</reference>
<name>A0AAF1B109_DAUCS</name>
<evidence type="ECO:0000256" key="1">
    <source>
        <dbReference type="ARBA" id="ARBA00005234"/>
    </source>
</evidence>
<comment type="similarity">
    <text evidence="1">Belongs to the peptidase C48 family.</text>
</comment>
<sequence length="153" mass="17999">MVCDAIKKTKEVDRMFKLNFLVLLHNVLIEGPTNPYVFFPVFNVNHYYVVCYNLKHPSIDILDNIQSDKTIQNLYGHRLVVLEHAKLDDLKRMEPQRLKMRWQTKNNSIDCGIYAMRHMETYFGGGSRTWDSKIQVESVCSFNLLIMFMCNVC</sequence>
<evidence type="ECO:0000256" key="3">
    <source>
        <dbReference type="ARBA" id="ARBA00022801"/>
    </source>
</evidence>